<evidence type="ECO:0000313" key="1">
    <source>
        <dbReference type="Proteomes" id="UP000887580"/>
    </source>
</evidence>
<dbReference type="WBParaSite" id="PS1159_v2.g14972.t1">
    <property type="protein sequence ID" value="PS1159_v2.g14972.t1"/>
    <property type="gene ID" value="PS1159_v2.g14972"/>
</dbReference>
<evidence type="ECO:0000313" key="2">
    <source>
        <dbReference type="WBParaSite" id="PS1159_v2.g14972.t1"/>
    </source>
</evidence>
<reference evidence="2" key="1">
    <citation type="submission" date="2022-11" db="UniProtKB">
        <authorList>
            <consortium name="WormBaseParasite"/>
        </authorList>
    </citation>
    <scope>IDENTIFICATION</scope>
</reference>
<organism evidence="1 2">
    <name type="scientific">Panagrolaimus sp. PS1159</name>
    <dbReference type="NCBI Taxonomy" id="55785"/>
    <lineage>
        <taxon>Eukaryota</taxon>
        <taxon>Metazoa</taxon>
        <taxon>Ecdysozoa</taxon>
        <taxon>Nematoda</taxon>
        <taxon>Chromadorea</taxon>
        <taxon>Rhabditida</taxon>
        <taxon>Tylenchina</taxon>
        <taxon>Panagrolaimomorpha</taxon>
        <taxon>Panagrolaimoidea</taxon>
        <taxon>Panagrolaimidae</taxon>
        <taxon>Panagrolaimus</taxon>
    </lineage>
</organism>
<sequence>MKENILSTFSSRLDYNKNTIVKLYKNYEFTTEPKHIAPDTFEFRILNVKGDFQIQTIKYDGGIAPFNKETMKFGPMRFLYDTHVTFEILINIEFNKISQTRLFYLKEFDYFEEFINLSNELTFKYLVMKYFNTYQLLVKNPLKIRINGKNEDFVFKSKEADINISLSFIIEHETLEKQWQIVADYDINEASERKNNIFEQSKKEEVTNNIFAATDTETENLASERKNNIFKQSKKEEVTNNIFAATDTETENLAKYLVEKPKTRTISVATDDDLVSAVEKMEQKSKAKLDDLPNALFYEALSRNENVKVRKPRTQLCGCKTEEEFLAKVYCLRKAFDKILKNEQTKQRFIQYGQNIFAGLILKNNENPKDFLIAYEKLMIAHKRLKMNAYFLRKLC</sequence>
<name>A0AC35F9E4_9BILA</name>
<accession>A0AC35F9E4</accession>
<proteinExistence type="predicted"/>
<dbReference type="Proteomes" id="UP000887580">
    <property type="component" value="Unplaced"/>
</dbReference>
<protein>
    <submittedName>
        <fullName evidence="2">Uncharacterized protein</fullName>
    </submittedName>
</protein>